<dbReference type="Pfam" id="PF08239">
    <property type="entry name" value="SH3_3"/>
    <property type="match status" value="1"/>
</dbReference>
<feature type="compositionally biased region" description="Basic and acidic residues" evidence="1">
    <location>
        <begin position="168"/>
        <end position="205"/>
    </location>
</feature>
<feature type="domain" description="SH3b" evidence="2">
    <location>
        <begin position="56"/>
        <end position="121"/>
    </location>
</feature>
<evidence type="ECO:0000256" key="1">
    <source>
        <dbReference type="SAM" id="MobiDB-lite"/>
    </source>
</evidence>
<name>A0ABQ2ZLG7_9GAMM</name>
<sequence length="329" mass="36964">MTRRHGTPNIVTPAHAYTVDDIHPLEIVRMKGLTRFALASLSLASLSLALPALAYAQDGFVTGNVNLRAGPDPSYPLVDQLPAGTGVSVQGCTDGWEWCDVINDNDGNRGWIAGNFIQYDYQDQPVLLSDYGAQIGIPIVAFTIGTYWDHYYRSRPFYRERETWYHRDIPRRPPPRHMDRPYAGRPMSNDDRQRHGSDENRREPQYQRPAQTGTQQQRENNAQRYGANENRPAPQYQRPAQAGAQPQRENNAQPQYENNAQRHGANENRPAPQYQRAEQASVPQQRGPNPGARPQQQAAPARGEAQAHGGREGKPAEHKKDDHADNGGH</sequence>
<dbReference type="Gene3D" id="2.30.30.40">
    <property type="entry name" value="SH3 Domains"/>
    <property type="match status" value="1"/>
</dbReference>
<proteinExistence type="predicted"/>
<dbReference type="Proteomes" id="UP000621898">
    <property type="component" value="Unassembled WGS sequence"/>
</dbReference>
<dbReference type="InterPro" id="IPR003646">
    <property type="entry name" value="SH3-like_bac-type"/>
</dbReference>
<evidence type="ECO:0000313" key="3">
    <source>
        <dbReference type="EMBL" id="GGY16794.1"/>
    </source>
</evidence>
<evidence type="ECO:0000313" key="4">
    <source>
        <dbReference type="Proteomes" id="UP000621898"/>
    </source>
</evidence>
<feature type="compositionally biased region" description="Polar residues" evidence="1">
    <location>
        <begin position="249"/>
        <end position="261"/>
    </location>
</feature>
<feature type="compositionally biased region" description="Low complexity" evidence="1">
    <location>
        <begin position="283"/>
        <end position="307"/>
    </location>
</feature>
<reference evidence="4" key="1">
    <citation type="journal article" date="2019" name="Int. J. Syst. Evol. Microbiol.">
        <title>The Global Catalogue of Microorganisms (GCM) 10K type strain sequencing project: providing services to taxonomists for standard genome sequencing and annotation.</title>
        <authorList>
            <consortium name="The Broad Institute Genomics Platform"/>
            <consortium name="The Broad Institute Genome Sequencing Center for Infectious Disease"/>
            <person name="Wu L."/>
            <person name="Ma J."/>
        </authorList>
    </citation>
    <scope>NUCLEOTIDE SEQUENCE [LARGE SCALE GENOMIC DNA]</scope>
    <source>
        <strain evidence="4">KCTC 22232</strain>
    </source>
</reference>
<keyword evidence="4" id="KW-1185">Reference proteome</keyword>
<dbReference type="SMART" id="SM00287">
    <property type="entry name" value="SH3b"/>
    <property type="match status" value="1"/>
</dbReference>
<feature type="compositionally biased region" description="Low complexity" evidence="1">
    <location>
        <begin position="231"/>
        <end position="248"/>
    </location>
</feature>
<feature type="compositionally biased region" description="Polar residues" evidence="1">
    <location>
        <begin position="208"/>
        <end position="223"/>
    </location>
</feature>
<feature type="region of interest" description="Disordered" evidence="1">
    <location>
        <begin position="168"/>
        <end position="329"/>
    </location>
</feature>
<gene>
    <name evidence="3" type="ORF">GCM10008098_05270</name>
</gene>
<dbReference type="PROSITE" id="PS51781">
    <property type="entry name" value="SH3B"/>
    <property type="match status" value="1"/>
</dbReference>
<evidence type="ECO:0000259" key="2">
    <source>
        <dbReference type="PROSITE" id="PS51781"/>
    </source>
</evidence>
<protein>
    <recommendedName>
        <fullName evidence="2">SH3b domain-containing protein</fullName>
    </recommendedName>
</protein>
<organism evidence="3 4">
    <name type="scientific">Rhodanobacter panaciterrae</name>
    <dbReference type="NCBI Taxonomy" id="490572"/>
    <lineage>
        <taxon>Bacteria</taxon>
        <taxon>Pseudomonadati</taxon>
        <taxon>Pseudomonadota</taxon>
        <taxon>Gammaproteobacteria</taxon>
        <taxon>Lysobacterales</taxon>
        <taxon>Rhodanobacteraceae</taxon>
        <taxon>Rhodanobacter</taxon>
    </lineage>
</organism>
<dbReference type="EMBL" id="BMXT01000001">
    <property type="protein sequence ID" value="GGY16794.1"/>
    <property type="molecule type" value="Genomic_DNA"/>
</dbReference>
<feature type="compositionally biased region" description="Basic and acidic residues" evidence="1">
    <location>
        <begin position="309"/>
        <end position="329"/>
    </location>
</feature>
<comment type="caution">
    <text evidence="3">The sequence shown here is derived from an EMBL/GenBank/DDBJ whole genome shotgun (WGS) entry which is preliminary data.</text>
</comment>
<accession>A0ABQ2ZLG7</accession>